<feature type="domain" description="AAA+ ATPase" evidence="4">
    <location>
        <begin position="368"/>
        <end position="503"/>
    </location>
</feature>
<dbReference type="Pfam" id="PF23139">
    <property type="entry name" value="OB_YrrC"/>
    <property type="match status" value="1"/>
</dbReference>
<keyword evidence="3" id="KW-0378">Hydrolase</keyword>
<evidence type="ECO:0000256" key="1">
    <source>
        <dbReference type="ARBA" id="ARBA00022741"/>
    </source>
</evidence>
<comment type="catalytic activity">
    <reaction evidence="3">
        <text>ATP + H2O = ADP + phosphate + H(+)</text>
        <dbReference type="Rhea" id="RHEA:13065"/>
        <dbReference type="ChEBI" id="CHEBI:15377"/>
        <dbReference type="ChEBI" id="CHEBI:15378"/>
        <dbReference type="ChEBI" id="CHEBI:30616"/>
        <dbReference type="ChEBI" id="CHEBI:43474"/>
        <dbReference type="ChEBI" id="CHEBI:456216"/>
        <dbReference type="EC" id="5.6.2.3"/>
    </reaction>
</comment>
<dbReference type="Proteomes" id="UP000805614">
    <property type="component" value="Unassembled WGS sequence"/>
</dbReference>
<evidence type="ECO:0000259" key="4">
    <source>
        <dbReference type="SMART" id="SM00382"/>
    </source>
</evidence>
<dbReference type="Pfam" id="PF14490">
    <property type="entry name" value="HHH_RecD2"/>
    <property type="match status" value="1"/>
</dbReference>
<dbReference type="NCBIfam" id="TIGR01448">
    <property type="entry name" value="recD_rel"/>
    <property type="match status" value="1"/>
</dbReference>
<dbReference type="SMART" id="SM00382">
    <property type="entry name" value="AAA"/>
    <property type="match status" value="1"/>
</dbReference>
<evidence type="ECO:0000256" key="2">
    <source>
        <dbReference type="ARBA" id="ARBA00022840"/>
    </source>
</evidence>
<dbReference type="InterPro" id="IPR003593">
    <property type="entry name" value="AAA+_ATPase"/>
</dbReference>
<dbReference type="InterPro" id="IPR041451">
    <property type="entry name" value="RecD2_SH13"/>
</dbReference>
<keyword evidence="3" id="KW-0347">Helicase</keyword>
<name>A0ABR7LRC5_9ACTN</name>
<accession>A0ABR7LRC5</accession>
<dbReference type="CDD" id="cd17933">
    <property type="entry name" value="DEXSc_RecD-like"/>
    <property type="match status" value="1"/>
</dbReference>
<comment type="function">
    <text evidence="3">DNA-dependent ATPase and ATP-dependent 5'-3' DNA helicase. Has no activity on blunt DNA or DNA with 3'-overhangs, requires at least 10 bases of 5'-ssDNA for helicase activity.</text>
</comment>
<keyword evidence="3" id="KW-0238">DNA-binding</keyword>
<dbReference type="InterPro" id="IPR027417">
    <property type="entry name" value="P-loop_NTPase"/>
</dbReference>
<dbReference type="RefSeq" id="WP_187244069.1">
    <property type="nucleotide sequence ID" value="NZ_BAAAOK010000004.1"/>
</dbReference>
<keyword evidence="3" id="KW-0413">Isomerase</keyword>
<dbReference type="Gene3D" id="1.10.10.2220">
    <property type="match status" value="1"/>
</dbReference>
<reference evidence="5 6" key="1">
    <citation type="submission" date="2020-06" db="EMBL/GenBank/DDBJ databases">
        <title>Actinomadura xiongansis sp. nov., isolated from soil of Baiyangdian.</title>
        <authorList>
            <person name="Zhang X."/>
        </authorList>
    </citation>
    <scope>NUCLEOTIDE SEQUENCE [LARGE SCALE GENOMIC DNA]</scope>
    <source>
        <strain evidence="5 6">HBUM206468</strain>
    </source>
</reference>
<dbReference type="InterPro" id="IPR029493">
    <property type="entry name" value="RecD2-like_HHH"/>
</dbReference>
<dbReference type="PANTHER" id="PTHR43788">
    <property type="entry name" value="DNA2/NAM7 HELICASE FAMILY MEMBER"/>
    <property type="match status" value="1"/>
</dbReference>
<dbReference type="SUPFAM" id="SSF47781">
    <property type="entry name" value="RuvA domain 2-like"/>
    <property type="match status" value="1"/>
</dbReference>
<keyword evidence="1 3" id="KW-0547">Nucleotide-binding</keyword>
<comment type="similarity">
    <text evidence="3">Belongs to the RecD family. RecD2 subfamily.</text>
</comment>
<dbReference type="InterPro" id="IPR010994">
    <property type="entry name" value="RuvA_2-like"/>
</dbReference>
<dbReference type="CDD" id="cd18809">
    <property type="entry name" value="SF1_C_RecD"/>
    <property type="match status" value="1"/>
</dbReference>
<dbReference type="Gene3D" id="2.30.30.940">
    <property type="match status" value="1"/>
</dbReference>
<dbReference type="InterPro" id="IPR006345">
    <property type="entry name" value="RecD2"/>
</dbReference>
<dbReference type="PANTHER" id="PTHR43788:SF6">
    <property type="entry name" value="DNA HELICASE B"/>
    <property type="match status" value="1"/>
</dbReference>
<keyword evidence="2 3" id="KW-0067">ATP-binding</keyword>
<dbReference type="HAMAP" id="MF_01488">
    <property type="entry name" value="RecD2"/>
    <property type="match status" value="1"/>
</dbReference>
<dbReference type="InterPro" id="IPR050534">
    <property type="entry name" value="Coronavir_polyprotein_1ab"/>
</dbReference>
<proteinExistence type="inferred from homology"/>
<sequence>MPHPVPLDAPEVVEGVVDHLLYVSYDERTVLRLTAVTGDEEGITAVGRALFGVRPGESLRLHGNWVHHPRHGRQFRAEQCERTMPADERAIRFYLGSSMIRGIGPVLASAIVDVFGEQTLKVIDADPQRLLEVHGIGQIRLGRITAAWQEQKAIAEIMVFLQGLQITPALAVKIYTTYADTDDDPMRIVRRTPYRLCRDVRGVGFINADKIALAVGIPKHSDARLQAALLHELDQAGANGHCHLPVRLLIARTRQLLTDDDPASVEILDDAVLRQALAALHGQGEVVIETLPLPVLDGTDALTDTEIAMLPHRHRDETQLASHVRRLLTSTPALSGLAPWAEHVAALTGAETAGLTDEQHKAILTALTRPLSILTGGPGCGKTHTLQTLVDLAEQADAVVALAAPTGKAAKRLEETCGQPAMTVHRLIRPADGDSLFDHASVLETADLVIIDEASMLDLALARRLFAALRDGCHLLLVGDTDQLPSVGPGRVLRDLLDVEGIPRTRLTKVFRQLDEGAAITLNAHRILRGERPREDPKVFWNRPVSSAEDIAERVVDLVCELMPKHFGAGPEDIQVLCPGKKNVAGMTDLNLRLQQRLNPPSDDRPQHYHGGAAFRLGDRVQQVRNNPHRGETGVFNGSSGSISAVDTETHQLTVTFHDGEVATYPFIDLDELVHAYALTVHRSQGSEYPYVIVPMVSAAGMMLLQRNLLYTAVTRARHGVMLIGQTDAVERAIANNRTQRRNTALTHRITHDPAAV</sequence>
<dbReference type="InterPro" id="IPR027785">
    <property type="entry name" value="UvrD-like_helicase_C"/>
</dbReference>
<dbReference type="Pfam" id="PF13604">
    <property type="entry name" value="AAA_30"/>
    <property type="match status" value="1"/>
</dbReference>
<dbReference type="Gene3D" id="3.40.50.300">
    <property type="entry name" value="P-loop containing nucleotide triphosphate hydrolases"/>
    <property type="match status" value="2"/>
</dbReference>
<evidence type="ECO:0000313" key="6">
    <source>
        <dbReference type="Proteomes" id="UP000805614"/>
    </source>
</evidence>
<dbReference type="Gene3D" id="1.10.150.20">
    <property type="entry name" value="5' to 3' exonuclease, C-terminal subdomain"/>
    <property type="match status" value="1"/>
</dbReference>
<protein>
    <recommendedName>
        <fullName evidence="3">ATP-dependent RecD2 DNA helicase</fullName>
        <ecNumber evidence="3">5.6.2.3</ecNumber>
    </recommendedName>
    <alternativeName>
        <fullName evidence="3">DNA 5'-3' helicase subunit RecD2</fullName>
    </alternativeName>
</protein>
<dbReference type="InterPro" id="IPR055446">
    <property type="entry name" value="RecD2_N_OB"/>
</dbReference>
<keyword evidence="6" id="KW-1185">Reference proteome</keyword>
<dbReference type="EC" id="5.6.2.3" evidence="3"/>
<dbReference type="Pfam" id="PF13538">
    <property type="entry name" value="UvrD_C_2"/>
    <property type="match status" value="1"/>
</dbReference>
<organism evidence="5 6">
    <name type="scientific">Actinomadura alba</name>
    <dbReference type="NCBI Taxonomy" id="406431"/>
    <lineage>
        <taxon>Bacteria</taxon>
        <taxon>Bacillati</taxon>
        <taxon>Actinomycetota</taxon>
        <taxon>Actinomycetes</taxon>
        <taxon>Streptosporangiales</taxon>
        <taxon>Thermomonosporaceae</taxon>
        <taxon>Actinomadura</taxon>
    </lineage>
</organism>
<gene>
    <name evidence="3" type="primary">recD2</name>
    <name evidence="5" type="ORF">HKK74_16300</name>
</gene>
<feature type="binding site" evidence="3">
    <location>
        <begin position="379"/>
        <end position="383"/>
    </location>
    <ligand>
        <name>ATP</name>
        <dbReference type="ChEBI" id="CHEBI:30616"/>
    </ligand>
</feature>
<dbReference type="EMBL" id="JABVEC010000011">
    <property type="protein sequence ID" value="MBC6467052.1"/>
    <property type="molecule type" value="Genomic_DNA"/>
</dbReference>
<comment type="caution">
    <text evidence="5">The sequence shown here is derived from an EMBL/GenBank/DDBJ whole genome shotgun (WGS) entry which is preliminary data.</text>
</comment>
<evidence type="ECO:0000256" key="3">
    <source>
        <dbReference type="HAMAP-Rule" id="MF_01488"/>
    </source>
</evidence>
<dbReference type="Pfam" id="PF18335">
    <property type="entry name" value="SH3_13"/>
    <property type="match status" value="1"/>
</dbReference>
<dbReference type="SUPFAM" id="SSF52540">
    <property type="entry name" value="P-loop containing nucleoside triphosphate hydrolases"/>
    <property type="match status" value="1"/>
</dbReference>
<evidence type="ECO:0000313" key="5">
    <source>
        <dbReference type="EMBL" id="MBC6467052.1"/>
    </source>
</evidence>